<evidence type="ECO:0000256" key="13">
    <source>
        <dbReference type="RuleBase" id="RU363109"/>
    </source>
</evidence>
<comment type="pathway">
    <text evidence="2 13">Lipid metabolism; fatty acid biosynthesis.</text>
</comment>
<evidence type="ECO:0000313" key="14">
    <source>
        <dbReference type="EMBL" id="KAK8941151.1"/>
    </source>
</evidence>
<comment type="caution">
    <text evidence="13">Lacks conserved residue(s) required for the propagation of feature annotation.</text>
</comment>
<dbReference type="AlphaFoldDB" id="A0AAP0BJC1"/>
<dbReference type="EC" id="4.2.1.134" evidence="4 13"/>
<keyword evidence="10 13" id="KW-0472">Membrane</keyword>
<keyword evidence="5 13" id="KW-0444">Lipid biosynthesis</keyword>
<dbReference type="GO" id="GO:0005789">
    <property type="term" value="C:endoplasmic reticulum membrane"/>
    <property type="evidence" value="ECO:0007669"/>
    <property type="project" value="UniProtKB-SubCell"/>
</dbReference>
<accession>A0AAP0BJC1</accession>
<evidence type="ECO:0000256" key="7">
    <source>
        <dbReference type="ARBA" id="ARBA00022832"/>
    </source>
</evidence>
<comment type="subcellular location">
    <subcellularLocation>
        <location evidence="13">Endoplasmic reticulum membrane</location>
        <topology evidence="13">Multi-pass membrane protein</topology>
    </subcellularLocation>
    <subcellularLocation>
        <location evidence="1">Membrane</location>
        <topology evidence="1">Multi-pass membrane protein</topology>
    </subcellularLocation>
</comment>
<keyword evidence="15" id="KW-1185">Reference proteome</keyword>
<evidence type="ECO:0000256" key="12">
    <source>
        <dbReference type="ARBA" id="ARBA00023239"/>
    </source>
</evidence>
<evidence type="ECO:0000256" key="3">
    <source>
        <dbReference type="ARBA" id="ARBA00007811"/>
    </source>
</evidence>
<dbReference type="GO" id="GO:0030148">
    <property type="term" value="P:sphingolipid biosynthetic process"/>
    <property type="evidence" value="ECO:0007669"/>
    <property type="project" value="TreeGrafter"/>
</dbReference>
<keyword evidence="6 13" id="KW-0812">Transmembrane</keyword>
<dbReference type="PANTHER" id="PTHR11035:SF35">
    <property type="entry name" value="VERY-LONG-CHAIN (3R)-3-HYDROXYACYL-COA DEHYDRATASE"/>
    <property type="match status" value="1"/>
</dbReference>
<keyword evidence="9 13" id="KW-0443">Lipid metabolism</keyword>
<dbReference type="InterPro" id="IPR007482">
    <property type="entry name" value="Tyr_Pase-like_PTPLA"/>
</dbReference>
<evidence type="ECO:0000256" key="2">
    <source>
        <dbReference type="ARBA" id="ARBA00005194"/>
    </source>
</evidence>
<keyword evidence="12 13" id="KW-0456">Lyase</keyword>
<dbReference type="EMBL" id="JBBWWQ010000008">
    <property type="protein sequence ID" value="KAK8941151.1"/>
    <property type="molecule type" value="Genomic_DNA"/>
</dbReference>
<dbReference type="Pfam" id="PF04387">
    <property type="entry name" value="PTPLA"/>
    <property type="match status" value="1"/>
</dbReference>
<name>A0AAP0BJC1_9ASPA</name>
<feature type="transmembrane region" description="Helical" evidence="13">
    <location>
        <begin position="132"/>
        <end position="155"/>
    </location>
</feature>
<organism evidence="14 15">
    <name type="scientific">Platanthera zijinensis</name>
    <dbReference type="NCBI Taxonomy" id="2320716"/>
    <lineage>
        <taxon>Eukaryota</taxon>
        <taxon>Viridiplantae</taxon>
        <taxon>Streptophyta</taxon>
        <taxon>Embryophyta</taxon>
        <taxon>Tracheophyta</taxon>
        <taxon>Spermatophyta</taxon>
        <taxon>Magnoliopsida</taxon>
        <taxon>Liliopsida</taxon>
        <taxon>Asparagales</taxon>
        <taxon>Orchidaceae</taxon>
        <taxon>Orchidoideae</taxon>
        <taxon>Orchideae</taxon>
        <taxon>Orchidinae</taxon>
        <taxon>Platanthera</taxon>
    </lineage>
</organism>
<reference evidence="14 15" key="1">
    <citation type="journal article" date="2022" name="Nat. Plants">
        <title>Genomes of leafy and leafless Platanthera orchids illuminate the evolution of mycoheterotrophy.</title>
        <authorList>
            <person name="Li M.H."/>
            <person name="Liu K.W."/>
            <person name="Li Z."/>
            <person name="Lu H.C."/>
            <person name="Ye Q.L."/>
            <person name="Zhang D."/>
            <person name="Wang J.Y."/>
            <person name="Li Y.F."/>
            <person name="Zhong Z.M."/>
            <person name="Liu X."/>
            <person name="Yu X."/>
            <person name="Liu D.K."/>
            <person name="Tu X.D."/>
            <person name="Liu B."/>
            <person name="Hao Y."/>
            <person name="Liao X.Y."/>
            <person name="Jiang Y.T."/>
            <person name="Sun W.H."/>
            <person name="Chen J."/>
            <person name="Chen Y.Q."/>
            <person name="Ai Y."/>
            <person name="Zhai J.W."/>
            <person name="Wu S.S."/>
            <person name="Zhou Z."/>
            <person name="Hsiao Y.Y."/>
            <person name="Wu W.L."/>
            <person name="Chen Y.Y."/>
            <person name="Lin Y.F."/>
            <person name="Hsu J.L."/>
            <person name="Li C.Y."/>
            <person name="Wang Z.W."/>
            <person name="Zhao X."/>
            <person name="Zhong W.Y."/>
            <person name="Ma X.K."/>
            <person name="Ma L."/>
            <person name="Huang J."/>
            <person name="Chen G.Z."/>
            <person name="Huang M.Z."/>
            <person name="Huang L."/>
            <person name="Peng D.H."/>
            <person name="Luo Y.B."/>
            <person name="Zou S.Q."/>
            <person name="Chen S.P."/>
            <person name="Lan S."/>
            <person name="Tsai W.C."/>
            <person name="Van de Peer Y."/>
            <person name="Liu Z.J."/>
        </authorList>
    </citation>
    <scope>NUCLEOTIDE SEQUENCE [LARGE SCALE GENOMIC DNA]</scope>
    <source>
        <strain evidence="14">Lor287</strain>
    </source>
</reference>
<dbReference type="PANTHER" id="PTHR11035">
    <property type="entry name" value="VERY-LONG-CHAIN (3R)-3-HYDROXYACYL-COA DEHYDRATASE"/>
    <property type="match status" value="1"/>
</dbReference>
<dbReference type="GO" id="GO:0102158">
    <property type="term" value="F:very-long-chain (3R)-3-hydroxyacyl-CoA dehydratase activity"/>
    <property type="evidence" value="ECO:0007669"/>
    <property type="project" value="UniProtKB-EC"/>
</dbReference>
<evidence type="ECO:0000256" key="11">
    <source>
        <dbReference type="ARBA" id="ARBA00023160"/>
    </source>
</evidence>
<evidence type="ECO:0000256" key="4">
    <source>
        <dbReference type="ARBA" id="ARBA00013122"/>
    </source>
</evidence>
<evidence type="ECO:0000256" key="8">
    <source>
        <dbReference type="ARBA" id="ARBA00022989"/>
    </source>
</evidence>
<evidence type="ECO:0000256" key="6">
    <source>
        <dbReference type="ARBA" id="ARBA00022692"/>
    </source>
</evidence>
<evidence type="ECO:0000256" key="10">
    <source>
        <dbReference type="ARBA" id="ARBA00023136"/>
    </source>
</evidence>
<comment type="function">
    <text evidence="13">Catalyzes the third of the four reactions of the long-chain fatty acids elongation cycle. This endoplasmic reticulum-bound enzymatic process, allows the addition of two carbons to the chain of long- and very long-chain fatty acids/VLCFAs per cycle. This enzyme catalyzes the dehydration of the 3-hydroxyacyl-CoA intermediate into trans-2,3-enoyl-CoA, within each cycle of fatty acid elongation. Thereby, it participates to the production of VLCFAs of different chain lengths that are involved in multiple biological processes as precursors of membrane lipids and lipid mediators.</text>
</comment>
<keyword evidence="7 13" id="KW-0276">Fatty acid metabolism</keyword>
<comment type="catalytic activity">
    <reaction evidence="13">
        <text>a very-long-chain (3R)-3-hydroxyacyl-CoA = a very-long-chain (2E)-enoyl-CoA + H2O</text>
        <dbReference type="Rhea" id="RHEA:45812"/>
        <dbReference type="ChEBI" id="CHEBI:15377"/>
        <dbReference type="ChEBI" id="CHEBI:83728"/>
        <dbReference type="ChEBI" id="CHEBI:85440"/>
        <dbReference type="EC" id="4.2.1.134"/>
    </reaction>
</comment>
<proteinExistence type="inferred from homology"/>
<evidence type="ECO:0000313" key="15">
    <source>
        <dbReference type="Proteomes" id="UP001418222"/>
    </source>
</evidence>
<dbReference type="GO" id="GO:0042761">
    <property type="term" value="P:very long-chain fatty acid biosynthetic process"/>
    <property type="evidence" value="ECO:0007669"/>
    <property type="project" value="TreeGrafter"/>
</dbReference>
<gene>
    <name evidence="14" type="primary">PAS2A</name>
    <name evidence="14" type="ORF">KSP39_PZI010516</name>
</gene>
<feature type="transmembrane region" description="Helical" evidence="13">
    <location>
        <begin position="6"/>
        <end position="27"/>
    </location>
</feature>
<keyword evidence="11 13" id="KW-0275">Fatty acid biosynthesis</keyword>
<keyword evidence="8 13" id="KW-1133">Transmembrane helix</keyword>
<evidence type="ECO:0000256" key="9">
    <source>
        <dbReference type="ARBA" id="ARBA00023098"/>
    </source>
</evidence>
<dbReference type="Proteomes" id="UP001418222">
    <property type="component" value="Unassembled WGS sequence"/>
</dbReference>
<comment type="similarity">
    <text evidence="3 13">Belongs to the very long-chain fatty acids dehydratase HACD family.</text>
</comment>
<protein>
    <recommendedName>
        <fullName evidence="4 13">Very-long-chain (3R)-3-hydroxyacyl-CoA dehydratase</fullName>
        <ecNumber evidence="4 13">4.2.1.134</ecNumber>
    </recommendedName>
</protein>
<evidence type="ECO:0000256" key="5">
    <source>
        <dbReference type="ARBA" id="ARBA00022516"/>
    </source>
</evidence>
<keyword evidence="13" id="KW-0256">Endoplasmic reticulum</keyword>
<comment type="caution">
    <text evidence="14">The sequence shown here is derived from an EMBL/GenBank/DDBJ whole genome shotgun (WGS) entry which is preliminary data.</text>
</comment>
<dbReference type="GO" id="GO:0030497">
    <property type="term" value="P:fatty acid elongation"/>
    <property type="evidence" value="ECO:0007669"/>
    <property type="project" value="TreeGrafter"/>
</dbReference>
<evidence type="ECO:0000256" key="1">
    <source>
        <dbReference type="ARBA" id="ARBA00004141"/>
    </source>
</evidence>
<feature type="transmembrane region" description="Helical" evidence="13">
    <location>
        <begin position="175"/>
        <end position="201"/>
    </location>
</feature>
<sequence length="216" mass="24877">MLVSKLYLLSYNLLQCVGWSLALAGLLRRLFITKSIHGAYAASGDLICFLQTAAILEVFHAALGLVPSRVVLTLMQVAGKIHWLLFIVRQVAEVQEHQSVFITFMAWSLSEVIRYSHYCSTILGTCSSWLTYLRYTAFIVLYPIGIFPGEMWLMLEALPFIKERNLYSSSFNGLFISYHSFVVALLILYPFLWLSLFLHLFKQRRGKLRKNLRKKL</sequence>